<evidence type="ECO:0000313" key="11">
    <source>
        <dbReference type="Proteomes" id="UP001589818"/>
    </source>
</evidence>
<feature type="domain" description="ABC transporter" evidence="8">
    <location>
        <begin position="341"/>
        <end position="576"/>
    </location>
</feature>
<evidence type="ECO:0000256" key="5">
    <source>
        <dbReference type="ARBA" id="ARBA00022989"/>
    </source>
</evidence>
<dbReference type="Pfam" id="PF00005">
    <property type="entry name" value="ABC_tran"/>
    <property type="match status" value="1"/>
</dbReference>
<keyword evidence="4 10" id="KW-0067">ATP-binding</keyword>
<feature type="transmembrane region" description="Helical" evidence="7">
    <location>
        <begin position="162"/>
        <end position="179"/>
    </location>
</feature>
<keyword evidence="5 7" id="KW-1133">Transmembrane helix</keyword>
<dbReference type="PROSITE" id="PS50929">
    <property type="entry name" value="ABC_TM1F"/>
    <property type="match status" value="1"/>
</dbReference>
<accession>A0ABV6J7E3</accession>
<keyword evidence="6 7" id="KW-0472">Membrane</keyword>
<keyword evidence="2 7" id="KW-0812">Transmembrane</keyword>
<feature type="transmembrane region" description="Helical" evidence="7">
    <location>
        <begin position="262"/>
        <end position="285"/>
    </location>
</feature>
<dbReference type="InterPro" id="IPR017871">
    <property type="entry name" value="ABC_transporter-like_CS"/>
</dbReference>
<comment type="caution">
    <text evidence="10">The sequence shown here is derived from an EMBL/GenBank/DDBJ whole genome shotgun (WGS) entry which is preliminary data.</text>
</comment>
<dbReference type="SMART" id="SM00382">
    <property type="entry name" value="AAA"/>
    <property type="match status" value="1"/>
</dbReference>
<evidence type="ECO:0000256" key="2">
    <source>
        <dbReference type="ARBA" id="ARBA00022692"/>
    </source>
</evidence>
<dbReference type="Proteomes" id="UP001589818">
    <property type="component" value="Unassembled WGS sequence"/>
</dbReference>
<gene>
    <name evidence="10" type="ORF">ACFFJ8_10570</name>
</gene>
<feature type="transmembrane region" description="Helical" evidence="7">
    <location>
        <begin position="21"/>
        <end position="39"/>
    </location>
</feature>
<dbReference type="EMBL" id="JBHLVF010000012">
    <property type="protein sequence ID" value="MFC0391808.1"/>
    <property type="molecule type" value="Genomic_DNA"/>
</dbReference>
<dbReference type="CDD" id="cd07346">
    <property type="entry name" value="ABC_6TM_exporters"/>
    <property type="match status" value="1"/>
</dbReference>
<dbReference type="PROSITE" id="PS50893">
    <property type="entry name" value="ABC_TRANSPORTER_2"/>
    <property type="match status" value="1"/>
</dbReference>
<keyword evidence="3" id="KW-0547">Nucleotide-binding</keyword>
<protein>
    <submittedName>
        <fullName evidence="10">ABC transporter ATP-binding protein</fullName>
    </submittedName>
</protein>
<dbReference type="Gene3D" id="3.40.50.300">
    <property type="entry name" value="P-loop containing nucleotide triphosphate hydrolases"/>
    <property type="match status" value="1"/>
</dbReference>
<feature type="domain" description="ABC transmembrane type-1" evidence="9">
    <location>
        <begin position="24"/>
        <end position="307"/>
    </location>
</feature>
<evidence type="ECO:0000259" key="9">
    <source>
        <dbReference type="PROSITE" id="PS50929"/>
    </source>
</evidence>
<dbReference type="InterPro" id="IPR039421">
    <property type="entry name" value="Type_1_exporter"/>
</dbReference>
<dbReference type="InterPro" id="IPR036640">
    <property type="entry name" value="ABC1_TM_sf"/>
</dbReference>
<sequence>MNIPLRQYWRLLRNYLQDQRRKLVLLAFLLLLGIALQLWNPQIVRNFIDSALQPDVSVSYLIGSALLFIVIALMNQITSVSASYLGEQIGWGATNGLRSDLAKHCLNLDQSFHKETTSGEMIQRIDGDVNALSNFFSSFVFVLIANLLLIMGVLALLFRENLYLGIGMSGFVLLSLFVLQRIRAKYTPVWVKLSEVQAEFYGFLGEHLAGTEDTRANGASGYVMHRFHQLLKKRFPIIFKASLGGYSMWVSTIFMFSLGRSMALLFCGYLWATGSMSLGTIYLVFTYTELLNHPLEQIRNQIQDLQNADASIIRVNQLFETQTALKEPAAPLRLPEGALSVKFTDVSFAYKGDDREDVLQHVDFELHPGQVLGLLGRTGSSKSTLARLLVRFYDTGAGSISLNGTDIRDVALSDLRSRIAMVTQNIQLFQASVRDNLTLYDKSVSDERLYDILTELGLRYWVDSLEEGLDTLLVSGVGLSAGEAQLLAFARAFLSEPDLVILDEASSRLDPATETQIEQAIDKLLAGRTAIIIAHRLSTINRADNILILDAGAPVEFGPRSDLAASPESRLYKLLQTGAGEVLV</sequence>
<keyword evidence="11" id="KW-1185">Reference proteome</keyword>
<feature type="transmembrane region" description="Helical" evidence="7">
    <location>
        <begin position="59"/>
        <end position="77"/>
    </location>
</feature>
<evidence type="ECO:0000259" key="8">
    <source>
        <dbReference type="PROSITE" id="PS50893"/>
    </source>
</evidence>
<dbReference type="Pfam" id="PF00664">
    <property type="entry name" value="ABC_membrane"/>
    <property type="match status" value="1"/>
</dbReference>
<dbReference type="Gene3D" id="1.20.1560.10">
    <property type="entry name" value="ABC transporter type 1, transmembrane domain"/>
    <property type="match status" value="1"/>
</dbReference>
<dbReference type="GO" id="GO:0005524">
    <property type="term" value="F:ATP binding"/>
    <property type="evidence" value="ECO:0007669"/>
    <property type="project" value="UniProtKB-KW"/>
</dbReference>
<evidence type="ECO:0000256" key="7">
    <source>
        <dbReference type="SAM" id="Phobius"/>
    </source>
</evidence>
<dbReference type="PANTHER" id="PTHR43394:SF1">
    <property type="entry name" value="ATP-BINDING CASSETTE SUB-FAMILY B MEMBER 10, MITOCHONDRIAL"/>
    <property type="match status" value="1"/>
</dbReference>
<dbReference type="SUPFAM" id="SSF52540">
    <property type="entry name" value="P-loop containing nucleoside triphosphate hydrolases"/>
    <property type="match status" value="1"/>
</dbReference>
<proteinExistence type="predicted"/>
<evidence type="ECO:0000256" key="4">
    <source>
        <dbReference type="ARBA" id="ARBA00022840"/>
    </source>
</evidence>
<dbReference type="RefSeq" id="WP_204821233.1">
    <property type="nucleotide sequence ID" value="NZ_JANHOF010000011.1"/>
</dbReference>
<organism evidence="10 11">
    <name type="scientific">Paenibacillus mendelii</name>
    <dbReference type="NCBI Taxonomy" id="206163"/>
    <lineage>
        <taxon>Bacteria</taxon>
        <taxon>Bacillati</taxon>
        <taxon>Bacillota</taxon>
        <taxon>Bacilli</taxon>
        <taxon>Bacillales</taxon>
        <taxon>Paenibacillaceae</taxon>
        <taxon>Paenibacillus</taxon>
    </lineage>
</organism>
<dbReference type="InterPro" id="IPR011527">
    <property type="entry name" value="ABC1_TM_dom"/>
</dbReference>
<evidence type="ECO:0000256" key="3">
    <source>
        <dbReference type="ARBA" id="ARBA00022741"/>
    </source>
</evidence>
<feature type="transmembrane region" description="Helical" evidence="7">
    <location>
        <begin position="237"/>
        <end position="256"/>
    </location>
</feature>
<dbReference type="SUPFAM" id="SSF90123">
    <property type="entry name" value="ABC transporter transmembrane region"/>
    <property type="match status" value="1"/>
</dbReference>
<evidence type="ECO:0000313" key="10">
    <source>
        <dbReference type="EMBL" id="MFC0391808.1"/>
    </source>
</evidence>
<comment type="subcellular location">
    <subcellularLocation>
        <location evidence="1">Cell membrane</location>
        <topology evidence="1">Multi-pass membrane protein</topology>
    </subcellularLocation>
</comment>
<evidence type="ECO:0000256" key="6">
    <source>
        <dbReference type="ARBA" id="ARBA00023136"/>
    </source>
</evidence>
<evidence type="ECO:0000256" key="1">
    <source>
        <dbReference type="ARBA" id="ARBA00004651"/>
    </source>
</evidence>
<dbReference type="InterPro" id="IPR003593">
    <property type="entry name" value="AAA+_ATPase"/>
</dbReference>
<dbReference type="InterPro" id="IPR027417">
    <property type="entry name" value="P-loop_NTPase"/>
</dbReference>
<dbReference type="PANTHER" id="PTHR43394">
    <property type="entry name" value="ATP-DEPENDENT PERMEASE MDL1, MITOCHONDRIAL"/>
    <property type="match status" value="1"/>
</dbReference>
<dbReference type="PROSITE" id="PS00211">
    <property type="entry name" value="ABC_TRANSPORTER_1"/>
    <property type="match status" value="1"/>
</dbReference>
<dbReference type="InterPro" id="IPR003439">
    <property type="entry name" value="ABC_transporter-like_ATP-bd"/>
</dbReference>
<feature type="transmembrane region" description="Helical" evidence="7">
    <location>
        <begin position="131"/>
        <end position="156"/>
    </location>
</feature>
<reference evidence="10 11" key="1">
    <citation type="submission" date="2024-09" db="EMBL/GenBank/DDBJ databases">
        <authorList>
            <person name="Sun Q."/>
            <person name="Mori K."/>
        </authorList>
    </citation>
    <scope>NUCLEOTIDE SEQUENCE [LARGE SCALE GENOMIC DNA]</scope>
    <source>
        <strain evidence="10 11">CCM 4839</strain>
    </source>
</reference>
<name>A0ABV6J7E3_9BACL</name>